<dbReference type="EMBL" id="BARV01045785">
    <property type="protein sequence ID" value="GAI71410.1"/>
    <property type="molecule type" value="Genomic_DNA"/>
</dbReference>
<proteinExistence type="predicted"/>
<dbReference type="AlphaFoldDB" id="X1S7I2"/>
<accession>X1S7I2</accession>
<comment type="caution">
    <text evidence="1">The sequence shown here is derived from an EMBL/GenBank/DDBJ whole genome shotgun (WGS) entry which is preliminary data.</text>
</comment>
<organism evidence="1">
    <name type="scientific">marine sediment metagenome</name>
    <dbReference type="NCBI Taxonomy" id="412755"/>
    <lineage>
        <taxon>unclassified sequences</taxon>
        <taxon>metagenomes</taxon>
        <taxon>ecological metagenomes</taxon>
    </lineage>
</organism>
<protein>
    <submittedName>
        <fullName evidence="1">Uncharacterized protein</fullName>
    </submittedName>
</protein>
<sequence length="32" mass="3687">GILAITVKRIRDIGYERQTSKDIKRDSGGRRK</sequence>
<gene>
    <name evidence="1" type="ORF">S06H3_66813</name>
</gene>
<name>X1S7I2_9ZZZZ</name>
<evidence type="ECO:0000313" key="1">
    <source>
        <dbReference type="EMBL" id="GAI71410.1"/>
    </source>
</evidence>
<reference evidence="1" key="1">
    <citation type="journal article" date="2014" name="Front. Microbiol.">
        <title>High frequency of phylogenetically diverse reductive dehalogenase-homologous genes in deep subseafloor sedimentary metagenomes.</title>
        <authorList>
            <person name="Kawai M."/>
            <person name="Futagami T."/>
            <person name="Toyoda A."/>
            <person name="Takaki Y."/>
            <person name="Nishi S."/>
            <person name="Hori S."/>
            <person name="Arai W."/>
            <person name="Tsubouchi T."/>
            <person name="Morono Y."/>
            <person name="Uchiyama I."/>
            <person name="Ito T."/>
            <person name="Fujiyama A."/>
            <person name="Inagaki F."/>
            <person name="Takami H."/>
        </authorList>
    </citation>
    <scope>NUCLEOTIDE SEQUENCE</scope>
    <source>
        <strain evidence="1">Expedition CK06-06</strain>
    </source>
</reference>
<feature type="non-terminal residue" evidence="1">
    <location>
        <position position="1"/>
    </location>
</feature>